<accession>A0A9D1L3H9</accession>
<dbReference type="Gene3D" id="1.10.10.10">
    <property type="entry name" value="Winged helix-like DNA-binding domain superfamily/Winged helix DNA-binding domain"/>
    <property type="match status" value="1"/>
</dbReference>
<dbReference type="Pfam" id="PF01527">
    <property type="entry name" value="HTH_Tnp_1"/>
    <property type="match status" value="1"/>
</dbReference>
<gene>
    <name evidence="1" type="ORF">IAD49_03495</name>
</gene>
<dbReference type="InterPro" id="IPR002514">
    <property type="entry name" value="Transposase_8"/>
</dbReference>
<protein>
    <submittedName>
        <fullName evidence="1">Transposase</fullName>
    </submittedName>
</protein>
<dbReference type="GO" id="GO:0004803">
    <property type="term" value="F:transposase activity"/>
    <property type="evidence" value="ECO:0007669"/>
    <property type="project" value="InterPro"/>
</dbReference>
<organism evidence="1 2">
    <name type="scientific">Candidatus Fimihabitans intestinipullorum</name>
    <dbReference type="NCBI Taxonomy" id="2840820"/>
    <lineage>
        <taxon>Bacteria</taxon>
        <taxon>Bacillati</taxon>
        <taxon>Mycoplasmatota</taxon>
        <taxon>Mycoplasmatota incertae sedis</taxon>
        <taxon>Candidatus Fimihabitans</taxon>
    </lineage>
</organism>
<reference evidence="1" key="2">
    <citation type="journal article" date="2021" name="PeerJ">
        <title>Extensive microbial diversity within the chicken gut microbiome revealed by metagenomics and culture.</title>
        <authorList>
            <person name="Gilroy R."/>
            <person name="Ravi A."/>
            <person name="Getino M."/>
            <person name="Pursley I."/>
            <person name="Horton D.L."/>
            <person name="Alikhan N.F."/>
            <person name="Baker D."/>
            <person name="Gharbi K."/>
            <person name="Hall N."/>
            <person name="Watson M."/>
            <person name="Adriaenssens E.M."/>
            <person name="Foster-Nyarko E."/>
            <person name="Jarju S."/>
            <person name="Secka A."/>
            <person name="Antonio M."/>
            <person name="Oren A."/>
            <person name="Chaudhuri R.R."/>
            <person name="La Ragione R."/>
            <person name="Hildebrand F."/>
            <person name="Pallen M.J."/>
        </authorList>
    </citation>
    <scope>NUCLEOTIDE SEQUENCE</scope>
    <source>
        <strain evidence="1">CHK197-8231</strain>
    </source>
</reference>
<name>A0A9D1L3H9_9BACT</name>
<sequence>MGKHKKWTLEQKIKIVKEFKNGTTISYLNNKYGISGMGTISRWNQEYDKGILAKDNRGKKKYNQELEDIDILKKSYALLMEIRSQQHK</sequence>
<dbReference type="GO" id="GO:0043565">
    <property type="term" value="F:sequence-specific DNA binding"/>
    <property type="evidence" value="ECO:0007669"/>
    <property type="project" value="InterPro"/>
</dbReference>
<dbReference type="SUPFAM" id="SSF48295">
    <property type="entry name" value="TrpR-like"/>
    <property type="match status" value="1"/>
</dbReference>
<dbReference type="InterPro" id="IPR036388">
    <property type="entry name" value="WH-like_DNA-bd_sf"/>
</dbReference>
<dbReference type="Proteomes" id="UP000824087">
    <property type="component" value="Unassembled WGS sequence"/>
</dbReference>
<dbReference type="EMBL" id="DVML01000022">
    <property type="protein sequence ID" value="HIU22626.1"/>
    <property type="molecule type" value="Genomic_DNA"/>
</dbReference>
<proteinExistence type="predicted"/>
<evidence type="ECO:0000313" key="2">
    <source>
        <dbReference type="Proteomes" id="UP000824087"/>
    </source>
</evidence>
<dbReference type="GO" id="GO:0006313">
    <property type="term" value="P:DNA transposition"/>
    <property type="evidence" value="ECO:0007669"/>
    <property type="project" value="InterPro"/>
</dbReference>
<reference evidence="1" key="1">
    <citation type="submission" date="2020-10" db="EMBL/GenBank/DDBJ databases">
        <authorList>
            <person name="Gilroy R."/>
        </authorList>
    </citation>
    <scope>NUCLEOTIDE SEQUENCE</scope>
    <source>
        <strain evidence="1">CHK197-8231</strain>
    </source>
</reference>
<dbReference type="AlphaFoldDB" id="A0A9D1L3H9"/>
<evidence type="ECO:0000313" key="1">
    <source>
        <dbReference type="EMBL" id="HIU22626.1"/>
    </source>
</evidence>
<dbReference type="InterPro" id="IPR010921">
    <property type="entry name" value="Trp_repressor/repl_initiator"/>
</dbReference>
<comment type="caution">
    <text evidence="1">The sequence shown here is derived from an EMBL/GenBank/DDBJ whole genome shotgun (WGS) entry which is preliminary data.</text>
</comment>